<sequence>MHGSREGHGAYFYKRANPLPTPPAQRPVDALFKPGLDLICQSSIKSLLAQINSDLRPSLANLRPATRRRQHARRRPPARALVRDRGPVQRLP</sequence>
<feature type="region of interest" description="Disordered" evidence="1">
    <location>
        <begin position="1"/>
        <end position="26"/>
    </location>
</feature>
<feature type="compositionally biased region" description="Basic residues" evidence="1">
    <location>
        <begin position="65"/>
        <end position="77"/>
    </location>
</feature>
<feature type="region of interest" description="Disordered" evidence="1">
    <location>
        <begin position="58"/>
        <end position="92"/>
    </location>
</feature>
<name>A0A4D9DE73_9STRA</name>
<reference evidence="2 3" key="1">
    <citation type="submission" date="2019-01" db="EMBL/GenBank/DDBJ databases">
        <title>Nuclear Genome Assembly of the Microalgal Biofuel strain Nannochloropsis salina CCMP1776.</title>
        <authorList>
            <person name="Hovde B."/>
        </authorList>
    </citation>
    <scope>NUCLEOTIDE SEQUENCE [LARGE SCALE GENOMIC DNA]</scope>
    <source>
        <strain evidence="2 3">CCMP1776</strain>
    </source>
</reference>
<evidence type="ECO:0000313" key="3">
    <source>
        <dbReference type="Proteomes" id="UP000355283"/>
    </source>
</evidence>
<protein>
    <submittedName>
        <fullName evidence="2">Uncharacterized protein</fullName>
    </submittedName>
</protein>
<dbReference type="Proteomes" id="UP000355283">
    <property type="component" value="Unassembled WGS sequence"/>
</dbReference>
<comment type="caution">
    <text evidence="2">The sequence shown here is derived from an EMBL/GenBank/DDBJ whole genome shotgun (WGS) entry which is preliminary data.</text>
</comment>
<gene>
    <name evidence="2" type="ORF">NSK_001332</name>
</gene>
<feature type="compositionally biased region" description="Basic and acidic residues" evidence="1">
    <location>
        <begin position="81"/>
        <end position="92"/>
    </location>
</feature>
<keyword evidence="3" id="KW-1185">Reference proteome</keyword>
<evidence type="ECO:0000313" key="2">
    <source>
        <dbReference type="EMBL" id="TFJ86998.1"/>
    </source>
</evidence>
<dbReference type="EMBL" id="SDOX01000006">
    <property type="protein sequence ID" value="TFJ86998.1"/>
    <property type="molecule type" value="Genomic_DNA"/>
</dbReference>
<proteinExistence type="predicted"/>
<dbReference type="AlphaFoldDB" id="A0A4D9DE73"/>
<accession>A0A4D9DE73</accession>
<organism evidence="2 3">
    <name type="scientific">Nannochloropsis salina CCMP1776</name>
    <dbReference type="NCBI Taxonomy" id="1027361"/>
    <lineage>
        <taxon>Eukaryota</taxon>
        <taxon>Sar</taxon>
        <taxon>Stramenopiles</taxon>
        <taxon>Ochrophyta</taxon>
        <taxon>Eustigmatophyceae</taxon>
        <taxon>Eustigmatales</taxon>
        <taxon>Monodopsidaceae</taxon>
        <taxon>Microchloropsis</taxon>
        <taxon>Microchloropsis salina</taxon>
    </lineage>
</organism>
<evidence type="ECO:0000256" key="1">
    <source>
        <dbReference type="SAM" id="MobiDB-lite"/>
    </source>
</evidence>